<reference evidence="2 3" key="1">
    <citation type="submission" date="2018-05" db="EMBL/GenBank/DDBJ databases">
        <title>Animal gut microbial communities from fecal samples from Wisconsin, USA.</title>
        <authorList>
            <person name="Neumann A."/>
        </authorList>
    </citation>
    <scope>NUCLEOTIDE SEQUENCE [LARGE SCALE GENOMIC DNA]</scope>
    <source>
        <strain evidence="2 3">UWS4</strain>
    </source>
</reference>
<accession>A0ABX5LMG8</accession>
<evidence type="ECO:0000259" key="1">
    <source>
        <dbReference type="Pfam" id="PF10544"/>
    </source>
</evidence>
<feature type="domain" description="Bacteriophage T5 Orf172 DNA-binding" evidence="1">
    <location>
        <begin position="8"/>
        <end position="40"/>
    </location>
</feature>
<dbReference type="Pfam" id="PF10544">
    <property type="entry name" value="T5orf172"/>
    <property type="match status" value="1"/>
</dbReference>
<dbReference type="EMBL" id="QGHD01000027">
    <property type="protein sequence ID" value="PWK93487.1"/>
    <property type="molecule type" value="Genomic_DNA"/>
</dbReference>
<dbReference type="Proteomes" id="UP000245523">
    <property type="component" value="Unassembled WGS sequence"/>
</dbReference>
<evidence type="ECO:0000313" key="2">
    <source>
        <dbReference type="EMBL" id="PWK93487.1"/>
    </source>
</evidence>
<organism evidence="2 3">
    <name type="scientific">Hallerella porci</name>
    <dbReference type="NCBI Taxonomy" id="1945871"/>
    <lineage>
        <taxon>Bacteria</taxon>
        <taxon>Pseudomonadati</taxon>
        <taxon>Fibrobacterota</taxon>
        <taxon>Fibrobacteria</taxon>
        <taxon>Fibrobacterales</taxon>
        <taxon>Fibrobacteraceae</taxon>
        <taxon>Hallerella</taxon>
    </lineage>
</organism>
<sequence>MEQKEKTGFIYVLTNESFHKANWIKIGYAEDVDKRVKDLSGNLFLFLIRCIAPTRFQE</sequence>
<gene>
    <name evidence="2" type="ORF">B0H50_1272</name>
</gene>
<proteinExistence type="predicted"/>
<keyword evidence="3" id="KW-1185">Reference proteome</keyword>
<dbReference type="RefSeq" id="WP_109587699.1">
    <property type="nucleotide sequence ID" value="NZ_QGHD01000027.1"/>
</dbReference>
<protein>
    <submittedName>
        <fullName evidence="2">T5orf172 domain-containing protein</fullName>
    </submittedName>
</protein>
<dbReference type="InterPro" id="IPR018306">
    <property type="entry name" value="Phage_T5_Orf172_DNA-bd"/>
</dbReference>
<evidence type="ECO:0000313" key="3">
    <source>
        <dbReference type="Proteomes" id="UP000245523"/>
    </source>
</evidence>
<name>A0ABX5LMG8_9BACT</name>
<comment type="caution">
    <text evidence="2">The sequence shown here is derived from an EMBL/GenBank/DDBJ whole genome shotgun (WGS) entry which is preliminary data.</text>
</comment>